<keyword evidence="3" id="KW-0408">Iron</keyword>
<organism evidence="7 8">
    <name type="scientific">Bacteriovorax antarcticus</name>
    <dbReference type="NCBI Taxonomy" id="3088717"/>
    <lineage>
        <taxon>Bacteria</taxon>
        <taxon>Pseudomonadati</taxon>
        <taxon>Bdellovibrionota</taxon>
        <taxon>Bacteriovoracia</taxon>
        <taxon>Bacteriovoracales</taxon>
        <taxon>Bacteriovoracaceae</taxon>
        <taxon>Bacteriovorax</taxon>
    </lineage>
</organism>
<accession>A0ABU5VTC4</accession>
<dbReference type="InterPro" id="IPR036188">
    <property type="entry name" value="FAD/NAD-bd_sf"/>
</dbReference>
<gene>
    <name evidence="7" type="ORF">SHI21_08165</name>
</gene>
<evidence type="ECO:0000256" key="1">
    <source>
        <dbReference type="ARBA" id="ARBA00022714"/>
    </source>
</evidence>
<dbReference type="Pfam" id="PF01266">
    <property type="entry name" value="DAO"/>
    <property type="match status" value="1"/>
</dbReference>
<evidence type="ECO:0000256" key="5">
    <source>
        <dbReference type="ARBA" id="ARBA00023157"/>
    </source>
</evidence>
<evidence type="ECO:0000313" key="8">
    <source>
        <dbReference type="Proteomes" id="UP001302274"/>
    </source>
</evidence>
<dbReference type="InterPro" id="IPR005805">
    <property type="entry name" value="Rieske_Fe-S_prot_C"/>
</dbReference>
<keyword evidence="4" id="KW-0411">Iron-sulfur</keyword>
<dbReference type="PRINTS" id="PR00162">
    <property type="entry name" value="RIESKE"/>
</dbReference>
<name>A0ABU5VTC4_9BACT</name>
<feature type="domain" description="Rieske" evidence="6">
    <location>
        <begin position="422"/>
        <end position="504"/>
    </location>
</feature>
<proteinExistence type="predicted"/>
<evidence type="ECO:0000256" key="3">
    <source>
        <dbReference type="ARBA" id="ARBA00023004"/>
    </source>
</evidence>
<dbReference type="Gene3D" id="3.30.9.10">
    <property type="entry name" value="D-Amino Acid Oxidase, subunit A, domain 2"/>
    <property type="match status" value="1"/>
</dbReference>
<dbReference type="PROSITE" id="PS51296">
    <property type="entry name" value="RIESKE"/>
    <property type="match status" value="1"/>
</dbReference>
<dbReference type="Gene3D" id="3.50.50.60">
    <property type="entry name" value="FAD/NAD(P)-binding domain"/>
    <property type="match status" value="1"/>
</dbReference>
<dbReference type="InterPro" id="IPR006076">
    <property type="entry name" value="FAD-dep_OxRdtase"/>
</dbReference>
<dbReference type="Pfam" id="PF00355">
    <property type="entry name" value="Rieske"/>
    <property type="match status" value="1"/>
</dbReference>
<sequence length="525" mass="59017">MSARHGESVSVWFDQNTMPTRIPLNEDFRTDVCIIGGGIAGLTTAYLLMKEGKKVCVLESDELLSGQTGRTTAHFVNALDDRFFNLERFHGEDGLKLAINSHSEAIRKVEEIVRREKIDCDLKKVSGYLFSLTDENEDILEREYEAAHKAGLVDVQRLAFSPFNNVDIGPSLHFPRQMQLHPVKYLSALTNIIIEGGGQIYTHSHVTEVKGGENAFVKTANNRIVYCSSIVVATNTPINDMFAIHTKQAPYRTYVLGFKILKGSFPDALVWDTLDPYHYIRVEHKEDTDILIVGGEDHKTGQEEHPERCYKKLEAWARKHISFLGEVAYQWSGQVMEPVDGLAYLGRNPMDEDNVYVITGDSGNGMTHCTIGAMLITDQIMGRENPWEKLYSPSRVSLMAAKEYIRENLNVAAQYIDWLDPKFKNNIAKLTPDEGIVFRKSGKMVAAYKNETGEIEYMSAVCPHLAGIVSWNKAEKSWDCPCHGSRFDCHGKVIEGPAISDLKPATDVKSIPVKESPREIRESEL</sequence>
<keyword evidence="1" id="KW-0001">2Fe-2S</keyword>
<evidence type="ECO:0000256" key="4">
    <source>
        <dbReference type="ARBA" id="ARBA00023014"/>
    </source>
</evidence>
<dbReference type="Proteomes" id="UP001302274">
    <property type="component" value="Unassembled WGS sequence"/>
</dbReference>
<dbReference type="SUPFAM" id="SSF50022">
    <property type="entry name" value="ISP domain"/>
    <property type="match status" value="1"/>
</dbReference>
<reference evidence="7 8" key="1">
    <citation type="submission" date="2023-11" db="EMBL/GenBank/DDBJ databases">
        <title>A Novel Polar Bacteriovorax (B. antarcticus) Isolated from the Biocrust in Antarctica.</title>
        <authorList>
            <person name="Mun W."/>
            <person name="Choi S.Y."/>
            <person name="Mitchell R.J."/>
        </authorList>
    </citation>
    <scope>NUCLEOTIDE SEQUENCE [LARGE SCALE GENOMIC DNA]</scope>
    <source>
        <strain evidence="7 8">PP10</strain>
    </source>
</reference>
<dbReference type="Gene3D" id="2.102.10.10">
    <property type="entry name" value="Rieske [2Fe-2S] iron-sulphur domain"/>
    <property type="match status" value="1"/>
</dbReference>
<dbReference type="PANTHER" id="PTHR13847:SF281">
    <property type="entry name" value="FAD DEPENDENT OXIDOREDUCTASE DOMAIN-CONTAINING PROTEIN"/>
    <property type="match status" value="1"/>
</dbReference>
<dbReference type="InterPro" id="IPR036922">
    <property type="entry name" value="Rieske_2Fe-2S_sf"/>
</dbReference>
<dbReference type="EMBL" id="JAYGJQ010000001">
    <property type="protein sequence ID" value="MEA9356172.1"/>
    <property type="molecule type" value="Genomic_DNA"/>
</dbReference>
<evidence type="ECO:0000259" key="6">
    <source>
        <dbReference type="PROSITE" id="PS51296"/>
    </source>
</evidence>
<comment type="caution">
    <text evidence="7">The sequence shown here is derived from an EMBL/GenBank/DDBJ whole genome shotgun (WGS) entry which is preliminary data.</text>
</comment>
<dbReference type="RefSeq" id="WP_323575851.1">
    <property type="nucleotide sequence ID" value="NZ_JAYGJQ010000001.1"/>
</dbReference>
<dbReference type="SUPFAM" id="SSF51971">
    <property type="entry name" value="Nucleotide-binding domain"/>
    <property type="match status" value="1"/>
</dbReference>
<keyword evidence="8" id="KW-1185">Reference proteome</keyword>
<evidence type="ECO:0000313" key="7">
    <source>
        <dbReference type="EMBL" id="MEA9356172.1"/>
    </source>
</evidence>
<dbReference type="InterPro" id="IPR017941">
    <property type="entry name" value="Rieske_2Fe-2S"/>
</dbReference>
<evidence type="ECO:0000256" key="2">
    <source>
        <dbReference type="ARBA" id="ARBA00022723"/>
    </source>
</evidence>
<protein>
    <submittedName>
        <fullName evidence="7">FAD-dependent oxidoreductase</fullName>
    </submittedName>
</protein>
<dbReference type="PANTHER" id="PTHR13847">
    <property type="entry name" value="SARCOSINE DEHYDROGENASE-RELATED"/>
    <property type="match status" value="1"/>
</dbReference>
<keyword evidence="2" id="KW-0479">Metal-binding</keyword>
<keyword evidence="5" id="KW-1015">Disulfide bond</keyword>